<organism evidence="1 2">
    <name type="scientific">Liberibacter solanacearum (strain CLso-ZC1)</name>
    <dbReference type="NCBI Taxonomy" id="658172"/>
    <lineage>
        <taxon>Bacteria</taxon>
        <taxon>Pseudomonadati</taxon>
        <taxon>Pseudomonadota</taxon>
        <taxon>Alphaproteobacteria</taxon>
        <taxon>Hyphomicrobiales</taxon>
        <taxon>Rhizobiaceae</taxon>
        <taxon>Liberibacter</taxon>
    </lineage>
</organism>
<dbReference type="Proteomes" id="UP000007038">
    <property type="component" value="Chromosome"/>
</dbReference>
<dbReference type="HOGENOM" id="CLU_3253583_0_0_5"/>
<dbReference type="EMBL" id="CP002371">
    <property type="protein sequence ID" value="ADR52563.1"/>
    <property type="molecule type" value="Genomic_DNA"/>
</dbReference>
<name>E4UB84_LIBSC</name>
<reference evidence="2" key="1">
    <citation type="submission" date="2010-11" db="EMBL/GenBank/DDBJ databases">
        <title>Complete genome sequence of Candidatus Liberibacter solanacearum CLso-ZC1.</title>
        <authorList>
            <person name="Lin H."/>
            <person name="Doddapaneni H.V."/>
            <person name="Lou B."/>
            <person name="Civerolo E.L."/>
            <person name="Chen C."/>
            <person name="Duan Y."/>
            <person name="Zhou L."/>
            <person name="Glynn J."/>
        </authorList>
    </citation>
    <scope>NUCLEOTIDE SEQUENCE [LARGE SCALE GENOMIC DNA]</scope>
    <source>
        <strain evidence="2">CLso-ZC1</strain>
    </source>
</reference>
<reference key="2">
    <citation type="submission" date="2010-11" db="EMBL/GenBank/DDBJ databases">
        <authorList>
            <person name="Lin H."/>
            <person name="Doddapaneni H.V."/>
            <person name="Lou B."/>
            <person name="Civerolo E.L."/>
            <person name="Chen C."/>
            <person name="Duan Y."/>
            <person name="Zhou L."/>
            <person name="Glynn J."/>
        </authorList>
    </citation>
    <scope>NUCLEOTIDE SEQUENCE</scope>
    <source>
        <strain>CLso-ZC1</strain>
    </source>
</reference>
<proteinExistence type="predicted"/>
<dbReference type="KEGG" id="lso:CKC_04070"/>
<evidence type="ECO:0000313" key="2">
    <source>
        <dbReference type="Proteomes" id="UP000007038"/>
    </source>
</evidence>
<gene>
    <name evidence="1" type="ordered locus">CKC_04070</name>
</gene>
<sequence length="42" mass="5014">MFSLSVMLKYINTNIFFNSLEADMANNSNQAFYYQELNFLCY</sequence>
<dbReference type="AlphaFoldDB" id="E4UB84"/>
<accession>E4UB84</accession>
<evidence type="ECO:0000313" key="1">
    <source>
        <dbReference type="EMBL" id="ADR52563.1"/>
    </source>
</evidence>
<reference evidence="1 2" key="3">
    <citation type="journal article" date="2011" name="PLoS ONE">
        <title>The Complete Genome Sequence of 'Candidatus Liberibacter solanacearum', the Bacterium Associated with Potato Zebra Chip Disease.</title>
        <authorList>
            <person name="Lin H."/>
            <person name="Lou B."/>
            <person name="Glynn J.M."/>
            <person name="Doddapaneni H."/>
            <person name="Civerolo E.L."/>
            <person name="Chen C."/>
            <person name="Duan Y."/>
            <person name="Zhou L."/>
            <person name="Vahling C.M."/>
        </authorList>
    </citation>
    <scope>NUCLEOTIDE SEQUENCE [LARGE SCALE GENOMIC DNA]</scope>
    <source>
        <strain evidence="1 2">CLso-ZC1</strain>
    </source>
</reference>
<protein>
    <submittedName>
        <fullName evidence="1">Uncharacterized protein</fullName>
    </submittedName>
</protein>